<dbReference type="Gene3D" id="3.80.10.10">
    <property type="entry name" value="Ribonuclease Inhibitor"/>
    <property type="match status" value="1"/>
</dbReference>
<dbReference type="Proteomes" id="UP000799538">
    <property type="component" value="Unassembled WGS sequence"/>
</dbReference>
<keyword evidence="3" id="KW-1185">Reference proteome</keyword>
<dbReference type="PROSITE" id="PS50181">
    <property type="entry name" value="FBOX"/>
    <property type="match status" value="1"/>
</dbReference>
<dbReference type="EMBL" id="ML992505">
    <property type="protein sequence ID" value="KAF2224579.1"/>
    <property type="molecule type" value="Genomic_DNA"/>
</dbReference>
<dbReference type="SUPFAM" id="SSF52047">
    <property type="entry name" value="RNI-like"/>
    <property type="match status" value="1"/>
</dbReference>
<dbReference type="InterPro" id="IPR001810">
    <property type="entry name" value="F-box_dom"/>
</dbReference>
<gene>
    <name evidence="2" type="ORF">BDZ85DRAFT_261210</name>
</gene>
<dbReference type="AlphaFoldDB" id="A0A6A6GG31"/>
<dbReference type="OrthoDB" id="10650403at2759"/>
<dbReference type="InterPro" id="IPR032675">
    <property type="entry name" value="LRR_dom_sf"/>
</dbReference>
<feature type="domain" description="F-box" evidence="1">
    <location>
        <begin position="1"/>
        <end position="45"/>
    </location>
</feature>
<protein>
    <recommendedName>
        <fullName evidence="1">F-box domain-containing protein</fullName>
    </recommendedName>
</protein>
<reference evidence="3" key="1">
    <citation type="journal article" date="2020" name="Stud. Mycol.">
        <title>101 Dothideomycetes genomes: A test case for predicting lifestyles and emergence of pathogens.</title>
        <authorList>
            <person name="Haridas S."/>
            <person name="Albert R."/>
            <person name="Binder M."/>
            <person name="Bloem J."/>
            <person name="LaButti K."/>
            <person name="Salamov A."/>
            <person name="Andreopoulos B."/>
            <person name="Baker S."/>
            <person name="Barry K."/>
            <person name="Bills G."/>
            <person name="Bluhm B."/>
            <person name="Cannon C."/>
            <person name="Castanera R."/>
            <person name="Culley D."/>
            <person name="Daum C."/>
            <person name="Ezra D."/>
            <person name="Gonzalez J."/>
            <person name="Henrissat B."/>
            <person name="Kuo A."/>
            <person name="Liang C."/>
            <person name="Lipzen A."/>
            <person name="Lutzoni F."/>
            <person name="Magnuson J."/>
            <person name="Mondo S."/>
            <person name="Nolan M."/>
            <person name="Ohm R."/>
            <person name="Pangilinan J."/>
            <person name="Park H.-J."/>
            <person name="Ramirez L."/>
            <person name="Alfaro M."/>
            <person name="Sun H."/>
            <person name="Tritt A."/>
            <person name="Yoshinaga Y."/>
            <person name="Zwiers L.-H."/>
            <person name="Turgeon B."/>
            <person name="Goodwin S."/>
            <person name="Spatafora J."/>
            <person name="Crous P."/>
            <person name="Grigoriev I."/>
        </authorList>
    </citation>
    <scope>NUCLEOTIDE SEQUENCE [LARGE SCALE GENOMIC DNA]</scope>
    <source>
        <strain evidence="3">CECT 20119</strain>
    </source>
</reference>
<name>A0A6A6GG31_9PEZI</name>
<evidence type="ECO:0000313" key="3">
    <source>
        <dbReference type="Proteomes" id="UP000799538"/>
    </source>
</evidence>
<organism evidence="2 3">
    <name type="scientific">Elsinoe ampelina</name>
    <dbReference type="NCBI Taxonomy" id="302913"/>
    <lineage>
        <taxon>Eukaryota</taxon>
        <taxon>Fungi</taxon>
        <taxon>Dikarya</taxon>
        <taxon>Ascomycota</taxon>
        <taxon>Pezizomycotina</taxon>
        <taxon>Dothideomycetes</taxon>
        <taxon>Dothideomycetidae</taxon>
        <taxon>Myriangiales</taxon>
        <taxon>Elsinoaceae</taxon>
        <taxon>Elsinoe</taxon>
    </lineage>
</organism>
<evidence type="ECO:0000259" key="1">
    <source>
        <dbReference type="PROSITE" id="PS50181"/>
    </source>
</evidence>
<evidence type="ECO:0000313" key="2">
    <source>
        <dbReference type="EMBL" id="KAF2224579.1"/>
    </source>
</evidence>
<accession>A0A6A6GG31</accession>
<proteinExistence type="predicted"/>
<sequence length="496" mass="55396">MLIFDLPQEVLLLFCKYLDISSLCSLARSNSAFTDVAQQVIFRHLILSASGIATNLPIILDTIIRQPGLADHVRTVKVSPKGRRWGFSRPRPGLRHASRELAWHTEVLVSLTDAWGKSKIDAERWRGGLLEGDEDAQTALLLVLLPSVVVLDLVFTSSDRPRDESRPYDLESTYVWQVLRRHTAHDLPDQYRHSLSQVRRLSIHGTRYRFQLFFPLEEALYMTTSFEKLESLRIAHASIKESFDTSATLAVPKALTSLELDSCDLGSSNASLAAILQVLPPLKTLIIKNHIRPVHDSDGRPRLRDELLPDVDTMLDVIHTHQPTLHTFYLGTGDDNAIAEGADPTPSTQGLASFKQLRQVAVLDKCIWRNEGQDVEDVATIFKSWFPSSVEEVRLSHTRDYMDRDLEALSMIMPDIKKSYPSLRLIAIEARETYIEAAQDEIRTLMDQATTQGIEMMAVACPPIDSIYAAQREGKSGGAGAIRVCGYLGTSPTDGA</sequence>